<sequence>MKTSSFLCGLVLGATASMMMSRKRPMLMNALGQGQAAGRAKDKIVDMALTGFGSTANRDKGTDHSVQGVNAAKHESEPKSHEANLKMLKDFIRSNPEVKHDVERILRETHTTVPGL</sequence>
<protein>
    <submittedName>
        <fullName evidence="1">Uncharacterized protein</fullName>
    </submittedName>
</protein>
<organism evidence="1 2">
    <name type="scientific">Paenibacillus spiritus</name>
    <dbReference type="NCBI Taxonomy" id="2496557"/>
    <lineage>
        <taxon>Bacteria</taxon>
        <taxon>Bacillati</taxon>
        <taxon>Bacillota</taxon>
        <taxon>Bacilli</taxon>
        <taxon>Bacillales</taxon>
        <taxon>Paenibacillaceae</taxon>
        <taxon>Paenibacillus</taxon>
    </lineage>
</organism>
<gene>
    <name evidence="1" type="ORF">F4V43_01510</name>
</gene>
<dbReference type="RefSeq" id="WP_150456480.1">
    <property type="nucleotide sequence ID" value="NZ_VYKK01000004.1"/>
</dbReference>
<dbReference type="Proteomes" id="UP000367750">
    <property type="component" value="Unassembled WGS sequence"/>
</dbReference>
<reference evidence="1 2" key="1">
    <citation type="submission" date="2019-09" db="EMBL/GenBank/DDBJ databases">
        <title>Bacillus ochoae sp. nov., Paenibacillus whitsoniae sp. nov., Paenibacillus spiritus sp. nov. Isolated from the Mars Exploration Rover during spacecraft assembly.</title>
        <authorList>
            <person name="Seuylemezian A."/>
            <person name="Vaishampayan P."/>
        </authorList>
    </citation>
    <scope>NUCLEOTIDE SEQUENCE [LARGE SCALE GENOMIC DNA]</scope>
    <source>
        <strain evidence="1 2">MER_111</strain>
    </source>
</reference>
<proteinExistence type="predicted"/>
<accession>A0A5J5GGQ3</accession>
<dbReference type="OrthoDB" id="2656835at2"/>
<keyword evidence="2" id="KW-1185">Reference proteome</keyword>
<dbReference type="EMBL" id="VYKK01000004">
    <property type="protein sequence ID" value="KAA9007190.1"/>
    <property type="molecule type" value="Genomic_DNA"/>
</dbReference>
<name>A0A5J5GGQ3_9BACL</name>
<evidence type="ECO:0000313" key="1">
    <source>
        <dbReference type="EMBL" id="KAA9007190.1"/>
    </source>
</evidence>
<comment type="caution">
    <text evidence="1">The sequence shown here is derived from an EMBL/GenBank/DDBJ whole genome shotgun (WGS) entry which is preliminary data.</text>
</comment>
<dbReference type="AlphaFoldDB" id="A0A5J5GGQ3"/>
<evidence type="ECO:0000313" key="2">
    <source>
        <dbReference type="Proteomes" id="UP000367750"/>
    </source>
</evidence>